<feature type="transmembrane region" description="Helical" evidence="1">
    <location>
        <begin position="266"/>
        <end position="291"/>
    </location>
</feature>
<feature type="transmembrane region" description="Helical" evidence="1">
    <location>
        <begin position="346"/>
        <end position="363"/>
    </location>
</feature>
<evidence type="ECO:0000313" key="3">
    <source>
        <dbReference type="Proteomes" id="UP000179807"/>
    </source>
</evidence>
<feature type="transmembrane region" description="Helical" evidence="1">
    <location>
        <begin position="55"/>
        <end position="76"/>
    </location>
</feature>
<dbReference type="Proteomes" id="UP000179807">
    <property type="component" value="Unassembled WGS sequence"/>
</dbReference>
<dbReference type="VEuPathDB" id="TrichDB:TRFO_28702"/>
<proteinExistence type="predicted"/>
<keyword evidence="1" id="KW-0472">Membrane</keyword>
<feature type="transmembrane region" description="Helical" evidence="1">
    <location>
        <begin position="6"/>
        <end position="22"/>
    </location>
</feature>
<gene>
    <name evidence="2" type="ORF">TRFO_28702</name>
</gene>
<accession>A0A1J4K2F1</accession>
<name>A0A1J4K2F1_9EUKA</name>
<evidence type="ECO:0008006" key="4">
    <source>
        <dbReference type="Google" id="ProtNLM"/>
    </source>
</evidence>
<feature type="transmembrane region" description="Helical" evidence="1">
    <location>
        <begin position="392"/>
        <end position="410"/>
    </location>
</feature>
<dbReference type="GeneID" id="94841033"/>
<evidence type="ECO:0000256" key="1">
    <source>
        <dbReference type="SAM" id="Phobius"/>
    </source>
</evidence>
<keyword evidence="3" id="KW-1185">Reference proteome</keyword>
<feature type="transmembrane region" description="Helical" evidence="1">
    <location>
        <begin position="477"/>
        <end position="497"/>
    </location>
</feature>
<reference evidence="2" key="1">
    <citation type="submission" date="2016-10" db="EMBL/GenBank/DDBJ databases">
        <authorList>
            <person name="Benchimol M."/>
            <person name="Almeida L.G."/>
            <person name="Vasconcelos A.T."/>
            <person name="Perreira-Neves A."/>
            <person name="Rosa I.A."/>
            <person name="Tasca T."/>
            <person name="Bogo M.R."/>
            <person name="de Souza W."/>
        </authorList>
    </citation>
    <scope>NUCLEOTIDE SEQUENCE [LARGE SCALE GENOMIC DNA]</scope>
    <source>
        <strain evidence="2">K</strain>
    </source>
</reference>
<keyword evidence="1" id="KW-1133">Transmembrane helix</keyword>
<dbReference type="EMBL" id="MLAK01000812">
    <property type="protein sequence ID" value="OHT03924.1"/>
    <property type="molecule type" value="Genomic_DNA"/>
</dbReference>
<keyword evidence="1" id="KW-0812">Transmembrane</keyword>
<feature type="transmembrane region" description="Helical" evidence="1">
    <location>
        <begin position="188"/>
        <end position="208"/>
    </location>
</feature>
<dbReference type="AlphaFoldDB" id="A0A1J4K2F1"/>
<dbReference type="RefSeq" id="XP_068357060.1">
    <property type="nucleotide sequence ID" value="XM_068506329.1"/>
</dbReference>
<organism evidence="2 3">
    <name type="scientific">Tritrichomonas foetus</name>
    <dbReference type="NCBI Taxonomy" id="1144522"/>
    <lineage>
        <taxon>Eukaryota</taxon>
        <taxon>Metamonada</taxon>
        <taxon>Parabasalia</taxon>
        <taxon>Tritrichomonadida</taxon>
        <taxon>Tritrichomonadidae</taxon>
        <taxon>Tritrichomonas</taxon>
    </lineage>
</organism>
<sequence length="619" mass="71992">MIWIFTIIAQIWFGFEISFYFLDQMMSIIFIISFGIPSGFGISSMIFYFCSCILGQNFVHVLIHTALLIFSSLYLLRKRSKIPRKSSRFTSLTKNDLIVPLIYLFISLYLTWKIYLPSPRSFSLAFETHLTEEFSFISSFKHGVNSGLSNPFHIHHPNYAGHYAVSHWLTAFHSSMLQIGFASLKISLFVPTSLLLSSFATILYLLALQFNLPMYLAFLSPFLTLLFSGFGFLRFLDNGKRTNRSNDYVSQTGYGKYPRFHPIFHLFYGFRHTSLALPLVTGVIFILFWSIKYKHSINNLTLPFAGFVFGFVMPATQHQTFIGFLVFFGIFLSLQLTTKNFPKLKGFALMIFFGFAFHIPRYLDFEFLKNLLNIEVQWKLLVHHEFIPPFSLWWNNCGVFIIIFLFLSWFQLNSIEYYLYLPSLGCFFIFNFWKLQTLVQYNIFLFLSLVYTIGSCVLLATLYRFVTAASEPESRGVIAAMSLIAVISCTISAAMGVHRQINNFKPLWSISDEHLANWIIEKTHKNSVFIAPMISLNPISALAGRTMYMDNVDVLSHCGFNYSDRFLETQNFWKNIESPNILQIVDYVIVLIDDKNKVSEENWRKIYHTRDYQIYQRNK</sequence>
<comment type="caution">
    <text evidence="2">The sequence shown here is derived from an EMBL/GenBank/DDBJ whole genome shotgun (WGS) entry which is preliminary data.</text>
</comment>
<feature type="transmembrane region" description="Helical" evidence="1">
    <location>
        <begin position="417"/>
        <end position="435"/>
    </location>
</feature>
<feature type="transmembrane region" description="Helical" evidence="1">
    <location>
        <begin position="311"/>
        <end position="334"/>
    </location>
</feature>
<feature type="transmembrane region" description="Helical" evidence="1">
    <location>
        <begin position="29"/>
        <end position="49"/>
    </location>
</feature>
<feature type="transmembrane region" description="Helical" evidence="1">
    <location>
        <begin position="441"/>
        <end position="465"/>
    </location>
</feature>
<protein>
    <recommendedName>
        <fullName evidence="4">Mannosyltransferase</fullName>
    </recommendedName>
</protein>
<feature type="transmembrane region" description="Helical" evidence="1">
    <location>
        <begin position="214"/>
        <end position="236"/>
    </location>
</feature>
<feature type="transmembrane region" description="Helical" evidence="1">
    <location>
        <begin position="97"/>
        <end position="115"/>
    </location>
</feature>
<evidence type="ECO:0000313" key="2">
    <source>
        <dbReference type="EMBL" id="OHT03924.1"/>
    </source>
</evidence>